<evidence type="ECO:0000313" key="1">
    <source>
        <dbReference type="EMBL" id="AZQ09619.1"/>
    </source>
</evidence>
<gene>
    <name evidence="1" type="ORF">STH12_00468</name>
</gene>
<keyword evidence="2" id="KW-1185">Reference proteome</keyword>
<reference evidence="2" key="1">
    <citation type="submission" date="2017-03" db="EMBL/GenBank/DDBJ databases">
        <title>Full genome sequence of a non-lethal Shewanella isolate that potentiates virulence of Vibio parahaemolyticus causing acute hepatopancreatic necrosis disease (AHPND) in shrimp.</title>
        <authorList>
            <person name="Prachumwat A."/>
            <person name="Sritunyalucksana K."/>
        </authorList>
    </citation>
    <scope>NUCLEOTIDE SEQUENCE [LARGE SCALE GENOMIC DNA]</scope>
    <source>
        <strain evidence="2">TH2012</strain>
    </source>
</reference>
<proteinExistence type="predicted"/>
<dbReference type="EMBL" id="CP020373">
    <property type="protein sequence ID" value="AZQ09619.1"/>
    <property type="molecule type" value="Genomic_DNA"/>
</dbReference>
<organism evidence="1 2">
    <name type="scientific">Shewanella khirikhana</name>
    <dbReference type="NCBI Taxonomy" id="1965282"/>
    <lineage>
        <taxon>Bacteria</taxon>
        <taxon>Pseudomonadati</taxon>
        <taxon>Pseudomonadota</taxon>
        <taxon>Gammaproteobacteria</taxon>
        <taxon>Alteromonadales</taxon>
        <taxon>Shewanellaceae</taxon>
        <taxon>Shewanella</taxon>
    </lineage>
</organism>
<dbReference type="Gene3D" id="2.60.120.620">
    <property type="entry name" value="q2cbj1_9rhob like domain"/>
    <property type="match status" value="1"/>
</dbReference>
<evidence type="ECO:0000313" key="2">
    <source>
        <dbReference type="Proteomes" id="UP000278437"/>
    </source>
</evidence>
<dbReference type="Proteomes" id="UP000278437">
    <property type="component" value="Chromosome"/>
</dbReference>
<dbReference type="RefSeq" id="WP_126166069.1">
    <property type="nucleotide sequence ID" value="NZ_CP020373.1"/>
</dbReference>
<dbReference type="InterPro" id="IPR012668">
    <property type="entry name" value="CHP02466"/>
</dbReference>
<evidence type="ECO:0008006" key="3">
    <source>
        <dbReference type="Google" id="ProtNLM"/>
    </source>
</evidence>
<sequence>MYTPIFDSGVWLADVNEAEHGDELRLWSNILEQLLQHPSVLAKANVPDAAGGRALSSVHLADQLDLLNILKVRETRLGHWLMYQLHDAAKALGFDKTRDIRKFKFHRVWANEMSYGSEAVAHRHAADDWVIPHMVAIFYVDVPDNGADLVFLDDDSDEMRLGSLSTFAQSRQYRLKSEPGRLICHDAKQLHATTVHESRLPRRCIIIEVGFPPK</sequence>
<accession>A0ABM7CZV4</accession>
<dbReference type="Pfam" id="PF13759">
    <property type="entry name" value="2OG-FeII_Oxy_5"/>
    <property type="match status" value="1"/>
</dbReference>
<protein>
    <recommendedName>
        <fullName evidence="3">Phytanoyl-CoA dioxygenase (PhyH)</fullName>
    </recommendedName>
</protein>
<name>A0ABM7CZV4_9GAMM</name>